<dbReference type="Pfam" id="PF13715">
    <property type="entry name" value="CarbopepD_reg_2"/>
    <property type="match status" value="1"/>
</dbReference>
<protein>
    <submittedName>
        <fullName evidence="13">SusC/RagA family TonB-linked outer membrane protein</fullName>
    </submittedName>
</protein>
<evidence type="ECO:0000256" key="2">
    <source>
        <dbReference type="ARBA" id="ARBA00022448"/>
    </source>
</evidence>
<keyword evidence="2 10" id="KW-0813">Transport</keyword>
<evidence type="ECO:0000256" key="10">
    <source>
        <dbReference type="PROSITE-ProRule" id="PRU01360"/>
    </source>
</evidence>
<dbReference type="InterPro" id="IPR023996">
    <property type="entry name" value="TonB-dep_OMP_SusC/RagA"/>
</dbReference>
<feature type="domain" description="Secretin/TonB short N-terminal" evidence="12">
    <location>
        <begin position="63"/>
        <end position="114"/>
    </location>
</feature>
<dbReference type="GO" id="GO:0009279">
    <property type="term" value="C:cell outer membrane"/>
    <property type="evidence" value="ECO:0007669"/>
    <property type="project" value="UniProtKB-SubCell"/>
</dbReference>
<dbReference type="Gene3D" id="2.40.170.20">
    <property type="entry name" value="TonB-dependent receptor, beta-barrel domain"/>
    <property type="match status" value="1"/>
</dbReference>
<keyword evidence="7 11" id="KW-0798">TonB box</keyword>
<dbReference type="RefSeq" id="WP_168874853.1">
    <property type="nucleotide sequence ID" value="NZ_JABAIA010000004.1"/>
</dbReference>
<dbReference type="SMART" id="SM00965">
    <property type="entry name" value="STN"/>
    <property type="match status" value="1"/>
</dbReference>
<evidence type="ECO:0000313" key="14">
    <source>
        <dbReference type="Proteomes" id="UP000570474"/>
    </source>
</evidence>
<keyword evidence="14" id="KW-1185">Reference proteome</keyword>
<dbReference type="SUPFAM" id="SSF56935">
    <property type="entry name" value="Porins"/>
    <property type="match status" value="1"/>
</dbReference>
<evidence type="ECO:0000256" key="4">
    <source>
        <dbReference type="ARBA" id="ARBA00022496"/>
    </source>
</evidence>
<comment type="similarity">
    <text evidence="10 11">Belongs to the TonB-dependent receptor family.</text>
</comment>
<keyword evidence="8 10" id="KW-0472">Membrane</keyword>
<dbReference type="InterPro" id="IPR036942">
    <property type="entry name" value="Beta-barrel_TonB_sf"/>
</dbReference>
<evidence type="ECO:0000256" key="8">
    <source>
        <dbReference type="ARBA" id="ARBA00023136"/>
    </source>
</evidence>
<evidence type="ECO:0000256" key="3">
    <source>
        <dbReference type="ARBA" id="ARBA00022452"/>
    </source>
</evidence>
<comment type="caution">
    <text evidence="13">The sequence shown here is derived from an EMBL/GenBank/DDBJ whole genome shotgun (WGS) entry which is preliminary data.</text>
</comment>
<dbReference type="Gene3D" id="2.170.130.10">
    <property type="entry name" value="TonB-dependent receptor, plug domain"/>
    <property type="match status" value="1"/>
</dbReference>
<evidence type="ECO:0000256" key="5">
    <source>
        <dbReference type="ARBA" id="ARBA00022692"/>
    </source>
</evidence>
<dbReference type="EMBL" id="JABAIA010000004">
    <property type="protein sequence ID" value="NLR68902.1"/>
    <property type="molecule type" value="Genomic_DNA"/>
</dbReference>
<dbReference type="InterPro" id="IPR000531">
    <property type="entry name" value="Beta-barrel_TonB"/>
</dbReference>
<dbReference type="InterPro" id="IPR023997">
    <property type="entry name" value="TonB-dep_OMP_SusC/RagA_CS"/>
</dbReference>
<dbReference type="InterPro" id="IPR039426">
    <property type="entry name" value="TonB-dep_rcpt-like"/>
</dbReference>
<reference evidence="13 14" key="1">
    <citation type="submission" date="2020-04" db="EMBL/GenBank/DDBJ databases">
        <authorList>
            <person name="Yin C."/>
        </authorList>
    </citation>
    <scope>NUCLEOTIDE SEQUENCE [LARGE SCALE GENOMIC DNA]</scope>
    <source>
        <strain evidence="13 14">Ae27</strain>
    </source>
</reference>
<name>A0A847S0H5_9BACT</name>
<dbReference type="SUPFAM" id="SSF49464">
    <property type="entry name" value="Carboxypeptidase regulatory domain-like"/>
    <property type="match status" value="1"/>
</dbReference>
<evidence type="ECO:0000256" key="11">
    <source>
        <dbReference type="RuleBase" id="RU003357"/>
    </source>
</evidence>
<dbReference type="Proteomes" id="UP000570474">
    <property type="component" value="Unassembled WGS sequence"/>
</dbReference>
<accession>A0A847S0H5</accession>
<evidence type="ECO:0000256" key="7">
    <source>
        <dbReference type="ARBA" id="ARBA00023077"/>
    </source>
</evidence>
<comment type="subcellular location">
    <subcellularLocation>
        <location evidence="1 10">Cell outer membrane</location>
        <topology evidence="1 10">Multi-pass membrane protein</topology>
    </subcellularLocation>
</comment>
<gene>
    <name evidence="13" type="ORF">HGH92_31665</name>
</gene>
<dbReference type="GO" id="GO:0006826">
    <property type="term" value="P:iron ion transport"/>
    <property type="evidence" value="ECO:0007669"/>
    <property type="project" value="UniProtKB-KW"/>
</dbReference>
<dbReference type="InterPro" id="IPR037066">
    <property type="entry name" value="Plug_dom_sf"/>
</dbReference>
<proteinExistence type="inferred from homology"/>
<evidence type="ECO:0000256" key="1">
    <source>
        <dbReference type="ARBA" id="ARBA00004571"/>
    </source>
</evidence>
<evidence type="ECO:0000259" key="12">
    <source>
        <dbReference type="SMART" id="SM00965"/>
    </source>
</evidence>
<keyword evidence="4" id="KW-0410">Iron transport</keyword>
<organism evidence="13 14">
    <name type="scientific">Chitinophaga varians</name>
    <dbReference type="NCBI Taxonomy" id="2202339"/>
    <lineage>
        <taxon>Bacteria</taxon>
        <taxon>Pseudomonadati</taxon>
        <taxon>Bacteroidota</taxon>
        <taxon>Chitinophagia</taxon>
        <taxon>Chitinophagales</taxon>
        <taxon>Chitinophagaceae</taxon>
        <taxon>Chitinophaga</taxon>
    </lineage>
</organism>
<dbReference type="NCBIfam" id="TIGR04057">
    <property type="entry name" value="SusC_RagA_signa"/>
    <property type="match status" value="1"/>
</dbReference>
<dbReference type="Gene3D" id="3.55.50.30">
    <property type="match status" value="1"/>
</dbReference>
<dbReference type="PROSITE" id="PS52016">
    <property type="entry name" value="TONB_DEPENDENT_REC_3"/>
    <property type="match status" value="1"/>
</dbReference>
<dbReference type="InterPro" id="IPR011662">
    <property type="entry name" value="Secretin/TonB_short_N"/>
</dbReference>
<keyword evidence="4" id="KW-0406">Ion transport</keyword>
<dbReference type="Pfam" id="PF00593">
    <property type="entry name" value="TonB_dep_Rec_b-barrel"/>
    <property type="match status" value="1"/>
</dbReference>
<dbReference type="AlphaFoldDB" id="A0A847S0H5"/>
<keyword evidence="6" id="KW-0408">Iron</keyword>
<evidence type="ECO:0000313" key="13">
    <source>
        <dbReference type="EMBL" id="NLR68902.1"/>
    </source>
</evidence>
<sequence length="1104" mass="121161">MIHMLLLHARRFRRLLPLLLLGGTLTTSLPVLAWSQGDQKVTLYFKEAPLSLIFKGIEKQTGLVFMYNTNQVKDNYRVSIYVKKVSLEDVLKELLSPKGIAWEYRMKTVILKPEKLTSPISAVPADSAGNVITGEIRDPNGAPLQGAFIIVKSTQKGTVSNEKGKFSLRNVPVGAILQISYTGFTPRQVTASGNAPIQVKLDVANNRLDETVVMAYGTTSRRLNTGSISKVTTEEISRQPVSNPLVALEGRVPGVLITQSSGAPGASVKVQVRGQNSLINGSEPLYIIDGIPFAPNNNNVNYLTSILSQGDAGLSPFSMINPSDIESIEVLKDADATAIYGSRGANGVVLITTKKAKSGKTTVTANINTGASTTTRGLQMMDTRQYLSMRREAFKNDGITPSSSATSPFFAPDLTIWDTTRYTNIQKLLYGGTARTLNAGISVSGGSQQTQFSISGNLHRETSVLPTDASDNSSSIKLYLHHTNPSGKLNISFTSLTNFDNNKLIAGNALNVLLPPNIPELYDSSGGLSWAKGGASFVNPLGDFLRKYKVQTSNLINNLTLEYKIIDGLSFRVSTGFNLLHLKETQLFPMASYDPATTPTGSSAFSNTNVSSWIIEPQLEYTRPLLHGKIDLLAGGTWQENKRDNTSFSLTGYTNDNLLSSVDAAPLTGNRSSEDIKYRYEALFARINYTYNNKYILNLTGRRDGSSRFGTGKRFSNFGAAGIAWIFTNEVFFSPLSGFLSFGKLRGSYGITGNDQIGDYKYLPTWTPIGAYQAGTSIRPDNLFNPAFNWEKNQKSEIALDLGFLHDKALFTVAYYRNKCSNQLVSYSLPAQTGFLNITQNLPAVIVNKGWEFELVLKVINTKVLRWNILSNLTLPSNILVSFPGLSSSPYVSTYEIGKSVNMIKQYRYTGVDPKSGIYTFEDLNHDNIINPLDFQYVGKTDPDFFGSVGSDVNYKGIQLNFLFSFRKQLGRNTQYSIYTNRSYPGLMYNQPTAVLDRWQQPGSTATYEKFTAITSSDASKQGGLFTRSSGMYSDASFIRLKNISVSYDIPEKYLKTIGLKSGKVFVQGQNLVTITNFLGDPETQSLYGIPPLKTIAGGLSIIL</sequence>
<keyword evidence="5 10" id="KW-0812">Transmembrane</keyword>
<dbReference type="Gene3D" id="2.60.40.1120">
    <property type="entry name" value="Carboxypeptidase-like, regulatory domain"/>
    <property type="match status" value="1"/>
</dbReference>
<evidence type="ECO:0000256" key="6">
    <source>
        <dbReference type="ARBA" id="ARBA00023004"/>
    </source>
</evidence>
<keyword evidence="3 10" id="KW-1134">Transmembrane beta strand</keyword>
<evidence type="ECO:0000256" key="9">
    <source>
        <dbReference type="ARBA" id="ARBA00023237"/>
    </source>
</evidence>
<keyword evidence="9 10" id="KW-0998">Cell outer membrane</keyword>
<dbReference type="InterPro" id="IPR012910">
    <property type="entry name" value="Plug_dom"/>
</dbReference>
<dbReference type="InterPro" id="IPR008969">
    <property type="entry name" value="CarboxyPept-like_regulatory"/>
</dbReference>
<dbReference type="NCBIfam" id="TIGR04056">
    <property type="entry name" value="OMP_RagA_SusC"/>
    <property type="match status" value="1"/>
</dbReference>
<dbReference type="Pfam" id="PF07715">
    <property type="entry name" value="Plug"/>
    <property type="match status" value="1"/>
</dbReference>